<evidence type="ECO:0000313" key="2">
    <source>
        <dbReference type="Proteomes" id="UP001060164"/>
    </source>
</evidence>
<dbReference type="RefSeq" id="WP_028527575.1">
    <property type="nucleotide sequence ID" value="NZ_CABLBR010000003.1"/>
</dbReference>
<gene>
    <name evidence="1" type="ORF">NQ502_07555</name>
</gene>
<sequence length="251" mass="27949">MDIDALINAIYDKVQERITAQESSGACETDGCNHEKPKFLILADAHGDICHQALECPMLGRYYQMECALLMDCRCEITDYEAVLAYTMTNENLGKIACGIIDSDYTRLFSQALLAGRKIFVPEEEIELFGYRETAPEAYYAKMEANVKLLRDSGVIIAPNRELQACILDGKTPSSEPSYSPEKPGQEGREFVISKKVITERDLIAAKEQKVCCVVVDQKAILTDLAREYAGKQKITIQRGCLGSSKGRQDV</sequence>
<organism evidence="1 2">
    <name type="scientific">Ruminococcus gauvreauii</name>
    <dbReference type="NCBI Taxonomy" id="438033"/>
    <lineage>
        <taxon>Bacteria</taxon>
        <taxon>Bacillati</taxon>
        <taxon>Bacillota</taxon>
        <taxon>Clostridia</taxon>
        <taxon>Eubacteriales</taxon>
        <taxon>Oscillospiraceae</taxon>
        <taxon>Ruminococcus</taxon>
    </lineage>
</organism>
<protein>
    <recommendedName>
        <fullName evidence="3">Ethanolamine utilization protein</fullName>
    </recommendedName>
</protein>
<reference evidence="1" key="1">
    <citation type="journal article" date="2022" name="Cell">
        <title>Design, construction, and in vivo augmentation of a complex gut microbiome.</title>
        <authorList>
            <person name="Cheng A.G."/>
            <person name="Ho P.Y."/>
            <person name="Aranda-Diaz A."/>
            <person name="Jain S."/>
            <person name="Yu F.B."/>
            <person name="Meng X."/>
            <person name="Wang M."/>
            <person name="Iakiviak M."/>
            <person name="Nagashima K."/>
            <person name="Zhao A."/>
            <person name="Murugkar P."/>
            <person name="Patil A."/>
            <person name="Atabakhsh K."/>
            <person name="Weakley A."/>
            <person name="Yan J."/>
            <person name="Brumbaugh A.R."/>
            <person name="Higginbottom S."/>
            <person name="Dimas A."/>
            <person name="Shiver A.L."/>
            <person name="Deutschbauer A."/>
            <person name="Neff N."/>
            <person name="Sonnenburg J.L."/>
            <person name="Huang K.C."/>
            <person name="Fischbach M.A."/>
        </authorList>
    </citation>
    <scope>NUCLEOTIDE SEQUENCE</scope>
    <source>
        <strain evidence="1">DSM 19829</strain>
    </source>
</reference>
<evidence type="ECO:0000313" key="1">
    <source>
        <dbReference type="EMBL" id="UWP60876.1"/>
    </source>
</evidence>
<dbReference type="Proteomes" id="UP001060164">
    <property type="component" value="Chromosome"/>
</dbReference>
<name>A0ABY5VLK5_9FIRM</name>
<dbReference type="EMBL" id="CP102290">
    <property type="protein sequence ID" value="UWP60876.1"/>
    <property type="molecule type" value="Genomic_DNA"/>
</dbReference>
<evidence type="ECO:0008006" key="3">
    <source>
        <dbReference type="Google" id="ProtNLM"/>
    </source>
</evidence>
<proteinExistence type="predicted"/>
<keyword evidence="2" id="KW-1185">Reference proteome</keyword>
<accession>A0ABY5VLK5</accession>